<name>A0A521E5Y1_9RHOB</name>
<dbReference type="OrthoDB" id="7280060at2"/>
<protein>
    <submittedName>
        <fullName evidence="2">Uncharacterized protein</fullName>
    </submittedName>
</protein>
<gene>
    <name evidence="2" type="ORF">SAMN06265380_109125</name>
</gene>
<feature type="transmembrane region" description="Helical" evidence="1">
    <location>
        <begin position="271"/>
        <end position="295"/>
    </location>
</feature>
<dbReference type="Pfam" id="PF13687">
    <property type="entry name" value="DUF4153"/>
    <property type="match status" value="1"/>
</dbReference>
<keyword evidence="1" id="KW-1133">Transmembrane helix</keyword>
<dbReference type="Proteomes" id="UP000319555">
    <property type="component" value="Unassembled WGS sequence"/>
</dbReference>
<organism evidence="2 3">
    <name type="scientific">Ruegeria faecimaris</name>
    <dbReference type="NCBI Taxonomy" id="686389"/>
    <lineage>
        <taxon>Bacteria</taxon>
        <taxon>Pseudomonadati</taxon>
        <taxon>Pseudomonadota</taxon>
        <taxon>Alphaproteobacteria</taxon>
        <taxon>Rhodobacterales</taxon>
        <taxon>Roseobacteraceae</taxon>
        <taxon>Ruegeria</taxon>
    </lineage>
</organism>
<accession>A0A521E5Y1</accession>
<dbReference type="RefSeq" id="WP_142638439.1">
    <property type="nucleotide sequence ID" value="NZ_FXTE01000009.1"/>
</dbReference>
<dbReference type="EMBL" id="FXTE01000009">
    <property type="protein sequence ID" value="SMO79272.1"/>
    <property type="molecule type" value="Genomic_DNA"/>
</dbReference>
<dbReference type="InterPro" id="IPR025291">
    <property type="entry name" value="DUF4153"/>
</dbReference>
<keyword evidence="3" id="KW-1185">Reference proteome</keyword>
<feature type="transmembrane region" description="Helical" evidence="1">
    <location>
        <begin position="216"/>
        <end position="239"/>
    </location>
</feature>
<feature type="transmembrane region" description="Helical" evidence="1">
    <location>
        <begin position="187"/>
        <end position="204"/>
    </location>
</feature>
<evidence type="ECO:0000256" key="1">
    <source>
        <dbReference type="SAM" id="Phobius"/>
    </source>
</evidence>
<feature type="transmembrane region" description="Helical" evidence="1">
    <location>
        <begin position="371"/>
        <end position="393"/>
    </location>
</feature>
<feature type="transmembrane region" description="Helical" evidence="1">
    <location>
        <begin position="340"/>
        <end position="359"/>
    </location>
</feature>
<sequence length="493" mass="53277">MAQQLIISGVPNSVALDAWWLSEETVISGTKGPPGSTPAFATDGRAWRLIGSILLVALADYLFWGHQAGVSLAVFAVAVFLCGLPADRSGKGVLMPATVLVLSVLPVVDFVQPLSVAFLLSGLVVAIVWVRHPKGQVLELLLLALGFLTDLPKNWLGPVRAIPGLKTTIVSDAGGGWTRVRQFLRNWGLPIGGTMVFVTLLAEANPVFQSLVTPDIAFGHLLQRALFWGGIALIIWPFVDNHPLRGLNPRPFVGPQTIPGLNGGSVLRALWVFNALIGVQTVLDLSILLGGASLPEGMSYASYAHRGAYPLLVTALLAGAFALAARPFLDENRVLKPLMVLWLAQNVALCGAALMRLDLYVGTYGLTYLRIYAQIWMGLVAAGLALVGWQVAFRKSNSWLIARTGILSVLVLYCASFVNFAHVIATRNLKLSEPDYAYLCSLGPMTGMHISYGYPNSLCYFEADPINSWQEWGFRKWRLSRYGADLSSIGPGI</sequence>
<feature type="transmembrane region" description="Helical" evidence="1">
    <location>
        <begin position="307"/>
        <end position="328"/>
    </location>
</feature>
<evidence type="ECO:0000313" key="2">
    <source>
        <dbReference type="EMBL" id="SMO79272.1"/>
    </source>
</evidence>
<keyword evidence="1" id="KW-0472">Membrane</keyword>
<feature type="transmembrane region" description="Helical" evidence="1">
    <location>
        <begin position="399"/>
        <end position="421"/>
    </location>
</feature>
<evidence type="ECO:0000313" key="3">
    <source>
        <dbReference type="Proteomes" id="UP000319555"/>
    </source>
</evidence>
<dbReference type="AlphaFoldDB" id="A0A521E5Y1"/>
<keyword evidence="1" id="KW-0812">Transmembrane</keyword>
<reference evidence="2 3" key="1">
    <citation type="submission" date="2017-05" db="EMBL/GenBank/DDBJ databases">
        <authorList>
            <person name="Varghese N."/>
            <person name="Submissions S."/>
        </authorList>
    </citation>
    <scope>NUCLEOTIDE SEQUENCE [LARGE SCALE GENOMIC DNA]</scope>
    <source>
        <strain evidence="2 3">DSM 28009</strain>
    </source>
</reference>
<proteinExistence type="predicted"/>
<feature type="transmembrane region" description="Helical" evidence="1">
    <location>
        <begin position="114"/>
        <end position="130"/>
    </location>
</feature>
<feature type="transmembrane region" description="Helical" evidence="1">
    <location>
        <begin position="70"/>
        <end position="86"/>
    </location>
</feature>